<name>C4L0M2_EXISA</name>
<dbReference type="OrthoDB" id="2988510at2"/>
<proteinExistence type="predicted"/>
<keyword evidence="2" id="KW-1185">Reference proteome</keyword>
<gene>
    <name evidence="1" type="ordered locus">EAT1b_0005</name>
</gene>
<dbReference type="Proteomes" id="UP000000716">
    <property type="component" value="Chromosome"/>
</dbReference>
<dbReference type="RefSeq" id="WP_012726059.1">
    <property type="nucleotide sequence ID" value="NC_012673.1"/>
</dbReference>
<dbReference type="HOGENOM" id="CLU_1084823_0_0_9"/>
<dbReference type="EMBL" id="CP001615">
    <property type="protein sequence ID" value="ACQ68940.1"/>
    <property type="molecule type" value="Genomic_DNA"/>
</dbReference>
<dbReference type="STRING" id="360911.EAT1b_0005"/>
<dbReference type="AlphaFoldDB" id="C4L0M2"/>
<sequence>MTQKNENATEVVEKNEGEVVEKNEVVTQEKAQAPAVVATGSTYISAILEETKRNFVEINAGLDLDFVRMGDWLTIDSKGNFGEKDDDSVKFGDSIDVVVGYGEQRYSLWGHEGTPEEGQLIVADPDRDQALAALGEYLAQNPEAAERYSEEDVKLRYMAYVVPVATLAPGEFPQIYLMSFSQTDSFGWGRFAMNCYQGKYKKMNVPARTAANAVVVRLTTAERKQESRKWIGIDFTPVGVFNPADYGLDPNEFVSN</sequence>
<evidence type="ECO:0000313" key="1">
    <source>
        <dbReference type="EMBL" id="ACQ68940.1"/>
    </source>
</evidence>
<evidence type="ECO:0000313" key="2">
    <source>
        <dbReference type="Proteomes" id="UP000000716"/>
    </source>
</evidence>
<reference evidence="1 2" key="1">
    <citation type="journal article" date="2011" name="J. Bacteriol.">
        <title>Complete genome sequence of the Thermophilic Bacterium Exiguobacterium sp. AT1b.</title>
        <authorList>
            <person name="Vishnivetskaya T.A."/>
            <person name="Lucas S."/>
            <person name="Copeland A."/>
            <person name="Lapidus A."/>
            <person name="Glavina Del Rio T."/>
            <person name="Dalin E."/>
            <person name="Tice H."/>
            <person name="Bruce D.C."/>
            <person name="Goodwin L.A."/>
            <person name="Pitluck S."/>
            <person name="Saunders E."/>
            <person name="Brettin T."/>
            <person name="Detter C."/>
            <person name="Han C."/>
            <person name="Larimer F."/>
            <person name="Land M.L."/>
            <person name="Hauser L.J."/>
            <person name="Kyrpides N.C."/>
            <person name="Ovchinnikova G."/>
            <person name="Kathariou S."/>
            <person name="Ramaley R.F."/>
            <person name="Rodrigues D.F."/>
            <person name="Hendrix C."/>
            <person name="Richardson P."/>
            <person name="Tiedje J.M."/>
        </authorList>
    </citation>
    <scope>NUCLEOTIDE SEQUENCE [LARGE SCALE GENOMIC DNA]</scope>
    <source>
        <strain evidence="2">ATCC BAA-1283 / AT1b</strain>
    </source>
</reference>
<protein>
    <submittedName>
        <fullName evidence="1">Phage protein</fullName>
    </submittedName>
</protein>
<accession>C4L0M2</accession>
<organism evidence="1 2">
    <name type="scientific">Exiguobacterium sp. (strain ATCC BAA-1283 / AT1b)</name>
    <dbReference type="NCBI Taxonomy" id="360911"/>
    <lineage>
        <taxon>Bacteria</taxon>
        <taxon>Bacillati</taxon>
        <taxon>Bacillota</taxon>
        <taxon>Bacilli</taxon>
        <taxon>Bacillales</taxon>
        <taxon>Bacillales Family XII. Incertae Sedis</taxon>
        <taxon>Exiguobacterium</taxon>
    </lineage>
</organism>
<dbReference type="KEGG" id="eat:EAT1b_0005"/>